<organism evidence="3">
    <name type="scientific">Xenopus laevis</name>
    <name type="common">African clawed frog</name>
    <dbReference type="NCBI Taxonomy" id="8355"/>
    <lineage>
        <taxon>Eukaryota</taxon>
        <taxon>Metazoa</taxon>
        <taxon>Chordata</taxon>
        <taxon>Craniata</taxon>
        <taxon>Vertebrata</taxon>
        <taxon>Euteleostomi</taxon>
        <taxon>Amphibia</taxon>
        <taxon>Batrachia</taxon>
        <taxon>Anura</taxon>
        <taxon>Pipoidea</taxon>
        <taxon>Pipidae</taxon>
        <taxon>Xenopodinae</taxon>
        <taxon>Xenopus</taxon>
        <taxon>Xenopus</taxon>
    </lineage>
</organism>
<dbReference type="DNASU" id="432125"/>
<feature type="domain" description="PIF1/LRR1 pleckstrin homology" evidence="2">
    <location>
        <begin position="1"/>
        <end position="115"/>
    </location>
</feature>
<dbReference type="EMBL" id="BC072264">
    <property type="protein sequence ID" value="AAH72264.1"/>
    <property type="molecule type" value="mRNA"/>
</dbReference>
<evidence type="ECO:0000259" key="2">
    <source>
        <dbReference type="Pfam" id="PF25344"/>
    </source>
</evidence>
<evidence type="ECO:0000256" key="1">
    <source>
        <dbReference type="ARBA" id="ARBA00023242"/>
    </source>
</evidence>
<evidence type="ECO:0000313" key="5">
    <source>
        <dbReference type="RefSeq" id="NP_001085055.1"/>
    </source>
</evidence>
<reference evidence="5" key="3">
    <citation type="submission" date="2025-04" db="UniProtKB">
        <authorList>
            <consortium name="RefSeq"/>
        </authorList>
    </citation>
    <scope>IDENTIFICATION</scope>
</reference>
<keyword evidence="1" id="KW-0539">Nucleus</keyword>
<sequence>MKLQCEVEVINRMLPTFGLKNRGKGTRAVLSVGRQEGKRGAAYLMICTLKDKSGSRYKLENNIEQLFTRFVGEGKATLRLKEPALDICLSKAEICGLRNFISTVGLANKGTDIEFLTDLISSLLPSAKICPWLKHVTVASPVSIPSFKQLYS</sequence>
<dbReference type="Bgee" id="432125">
    <property type="expression patterns" value="Expressed in egg cell and 19 other cell types or tissues"/>
</dbReference>
<proteinExistence type="evidence at transcript level"/>
<reference evidence="3" key="2">
    <citation type="submission" date="2004-06" db="EMBL/GenBank/DDBJ databases">
        <authorList>
            <consortium name="NIH - Xenopus Gene Collection (XGC) project"/>
        </authorList>
    </citation>
    <scope>NUCLEOTIDE SEQUENCE [LARGE SCALE MRNA]</scope>
    <source>
        <tissue evidence="3">Embryo</tissue>
    </source>
</reference>
<protein>
    <submittedName>
        <fullName evidence="5">Leucine rich repeat protein 1 L homeolog</fullName>
    </submittedName>
    <submittedName>
        <fullName evidence="3">MGC82386 protein</fullName>
    </submittedName>
</protein>
<dbReference type="Proteomes" id="UP000186698">
    <property type="component" value="Chromosome 8L"/>
</dbReference>
<dbReference type="KEGG" id="xla:432125"/>
<dbReference type="Pfam" id="PF25344">
    <property type="entry name" value="PH_LRR1"/>
    <property type="match status" value="1"/>
</dbReference>
<dbReference type="OrthoDB" id="17912at2759"/>
<dbReference type="AlphaFoldDB" id="Q6INL6"/>
<evidence type="ECO:0000313" key="3">
    <source>
        <dbReference type="EMBL" id="AAH72264.1"/>
    </source>
</evidence>
<reference evidence="5" key="1">
    <citation type="journal article" date="2002" name="Dev. Dyn.">
        <title>Genetic and genomic tools for Xenopus research: The NIH Xenopus initiative.</title>
        <authorList>
            <person name="Klein S.L."/>
            <person name="Strausberg R.L."/>
            <person name="Wagner L."/>
            <person name="Pontius J."/>
            <person name="Clifton S.W."/>
            <person name="Richardson P."/>
        </authorList>
    </citation>
    <scope>NUCLEOTIDE SEQUENCE</scope>
</reference>
<evidence type="ECO:0000313" key="4">
    <source>
        <dbReference type="Proteomes" id="UP000186698"/>
    </source>
</evidence>
<dbReference type="Xenbase" id="XB-GENE-1006193">
    <property type="gene designation" value="lrr1.L"/>
</dbReference>
<name>Q6INL6_XENLA</name>
<dbReference type="AGR" id="Xenbase:XB-GENE-1006193"/>
<dbReference type="GeneID" id="432125"/>
<dbReference type="RefSeq" id="NP_001085055.1">
    <property type="nucleotide sequence ID" value="NM_001091586.1"/>
</dbReference>
<dbReference type="CTD" id="432125"/>
<gene>
    <name evidence="5 6" type="primary">lrr1.L</name>
    <name evidence="5" type="synonym">4-1bblrr</name>
    <name evidence="5" type="synonym">lrr-1</name>
    <name evidence="5" type="synonym">lrr1</name>
    <name evidence="3" type="synonym">MGC82386</name>
    <name evidence="5" type="synonym">ppil5</name>
</gene>
<dbReference type="InterPro" id="IPR057437">
    <property type="entry name" value="PIF1/LRR1_PH"/>
</dbReference>
<evidence type="ECO:0000313" key="6">
    <source>
        <dbReference type="Xenbase" id="XB-GENE-1006193"/>
    </source>
</evidence>
<keyword evidence="4" id="KW-1185">Reference proteome</keyword>
<accession>Q6INL6</accession>